<name>A0ABT3T351_9GAMM</name>
<dbReference type="Pfam" id="PF05721">
    <property type="entry name" value="PhyH"/>
    <property type="match status" value="1"/>
</dbReference>
<evidence type="ECO:0000313" key="1">
    <source>
        <dbReference type="EMBL" id="MCX2976689.1"/>
    </source>
</evidence>
<dbReference type="PANTHER" id="PTHR20883">
    <property type="entry name" value="PHYTANOYL-COA DIOXYGENASE DOMAIN CONTAINING 1"/>
    <property type="match status" value="1"/>
</dbReference>
<dbReference type="RefSeq" id="WP_279248430.1">
    <property type="nucleotide sequence ID" value="NZ_SHNO01000001.1"/>
</dbReference>
<sequence>MNNEATLNRDIFDESAYAGYYADVHRALEAGWIESAWWHYEHYGRAEGRRAFIVDYHFDDAYYLRAYPVVLREIESGLAAGPRDHYLRIGKARGFLPHYLGKRSDDAALLQSPFGGLWPDLANGADVLAGKLETGQLTPQQCELVQHWMQNGYVIMAGAISESLVDRVVADMDRAYAGDMPMLRFECHALDEEGLVSWQPGVQTHAAKAIDMHHFSPAAREMMFADGISEFLGLIFESKAFASQSLGFMRGSGQEGHQDSAYVPYTIPRQFAASWIALEDVTIGAGELFYYPGSHQFPDFLYNGRFKSIVEAERSGFTVDRIEVEQHVASLQRRVKHTGLKKQVLEAKKGDVLIWHADLVHGGNPVSCDTTRKSFVTHYCPKRIAPLFSEHMSTDLYDHDGHILTTQHYAKADFQE</sequence>
<evidence type="ECO:0000313" key="2">
    <source>
        <dbReference type="Proteomes" id="UP001143304"/>
    </source>
</evidence>
<accession>A0ABT3T351</accession>
<dbReference type="Proteomes" id="UP001143304">
    <property type="component" value="Unassembled WGS sequence"/>
</dbReference>
<evidence type="ECO:0008006" key="3">
    <source>
        <dbReference type="Google" id="ProtNLM"/>
    </source>
</evidence>
<gene>
    <name evidence="1" type="ORF">EYC82_04915</name>
</gene>
<dbReference type="InterPro" id="IPR008775">
    <property type="entry name" value="Phytyl_CoA_dOase-like"/>
</dbReference>
<dbReference type="PANTHER" id="PTHR20883:SF46">
    <property type="entry name" value="PHYTANOYL-COA HYDROXYLASE"/>
    <property type="match status" value="1"/>
</dbReference>
<reference evidence="1" key="1">
    <citation type="submission" date="2019-02" db="EMBL/GenBank/DDBJ databases">
        <authorList>
            <person name="Li S.-H."/>
        </authorList>
    </citation>
    <scope>NUCLEOTIDE SEQUENCE</scope>
    <source>
        <strain evidence="1">IMCC11814</strain>
    </source>
</reference>
<dbReference type="SUPFAM" id="SSF51197">
    <property type="entry name" value="Clavaminate synthase-like"/>
    <property type="match status" value="1"/>
</dbReference>
<organism evidence="1 2">
    <name type="scientific">Candidatus Marimicrobium litorale</name>
    <dbReference type="NCBI Taxonomy" id="2518991"/>
    <lineage>
        <taxon>Bacteria</taxon>
        <taxon>Pseudomonadati</taxon>
        <taxon>Pseudomonadota</taxon>
        <taxon>Gammaproteobacteria</taxon>
        <taxon>Cellvibrionales</taxon>
        <taxon>Halieaceae</taxon>
        <taxon>Marimicrobium</taxon>
    </lineage>
</organism>
<comment type="caution">
    <text evidence="1">The sequence shown here is derived from an EMBL/GenBank/DDBJ whole genome shotgun (WGS) entry which is preliminary data.</text>
</comment>
<proteinExistence type="predicted"/>
<dbReference type="Gene3D" id="2.60.120.620">
    <property type="entry name" value="q2cbj1_9rhob like domain"/>
    <property type="match status" value="1"/>
</dbReference>
<protein>
    <recommendedName>
        <fullName evidence="3">Phytanoyl-CoA dioxygenase (PhyH)</fullName>
    </recommendedName>
</protein>
<dbReference type="EMBL" id="SHNO01000001">
    <property type="protein sequence ID" value="MCX2976689.1"/>
    <property type="molecule type" value="Genomic_DNA"/>
</dbReference>
<keyword evidence="2" id="KW-1185">Reference proteome</keyword>